<name>A0A9P0P4R2_ACAOB</name>
<feature type="transmembrane region" description="Helical" evidence="1">
    <location>
        <begin position="451"/>
        <end position="472"/>
    </location>
</feature>
<dbReference type="AlphaFoldDB" id="A0A9P0P4R2"/>
<comment type="caution">
    <text evidence="2">The sequence shown here is derived from an EMBL/GenBank/DDBJ whole genome shotgun (WGS) entry which is preliminary data.</text>
</comment>
<protein>
    <recommendedName>
        <fullName evidence="4">Acyltransferase 3 domain-containing protein</fullName>
    </recommendedName>
</protein>
<keyword evidence="1" id="KW-1133">Transmembrane helix</keyword>
<evidence type="ECO:0008006" key="4">
    <source>
        <dbReference type="Google" id="ProtNLM"/>
    </source>
</evidence>
<keyword evidence="1" id="KW-0472">Membrane</keyword>
<dbReference type="OrthoDB" id="10265389at2759"/>
<evidence type="ECO:0000256" key="1">
    <source>
        <dbReference type="SAM" id="Phobius"/>
    </source>
</evidence>
<feature type="transmembrane region" description="Helical" evidence="1">
    <location>
        <begin position="368"/>
        <end position="389"/>
    </location>
</feature>
<feature type="transmembrane region" description="Helical" evidence="1">
    <location>
        <begin position="272"/>
        <end position="289"/>
    </location>
</feature>
<proteinExistence type="predicted"/>
<keyword evidence="1" id="KW-0812">Transmembrane</keyword>
<evidence type="ECO:0000313" key="3">
    <source>
        <dbReference type="Proteomes" id="UP001152888"/>
    </source>
</evidence>
<dbReference type="PANTHER" id="PTHR11161">
    <property type="entry name" value="O-ACYLTRANSFERASE"/>
    <property type="match status" value="1"/>
</dbReference>
<gene>
    <name evidence="2" type="ORF">ACAOBT_LOCUS6275</name>
</gene>
<accession>A0A9P0P4R2</accession>
<dbReference type="PANTHER" id="PTHR11161:SF72">
    <property type="entry name" value="FI21449P1"/>
    <property type="match status" value="1"/>
</dbReference>
<feature type="transmembrane region" description="Helical" evidence="1">
    <location>
        <begin position="521"/>
        <end position="541"/>
    </location>
</feature>
<feature type="transmembrane region" description="Helical" evidence="1">
    <location>
        <begin position="478"/>
        <end position="500"/>
    </location>
</feature>
<dbReference type="EMBL" id="CAKOFQ010006723">
    <property type="protein sequence ID" value="CAH1965334.1"/>
    <property type="molecule type" value="Genomic_DNA"/>
</dbReference>
<sequence>MAAKGASKESFYFREEWKLLPDLFNVDDYYDCIANGNIYCAVDAKLWTMNTSSEIWNFLEEIDRDMNMYRRKVLHRYLCMPLGVLGSEVSMKRYSDALIDAEIKNIGLNATSEILACSNGIVTPTRYDYILCAFFVVYMTTVLLATLLDVAGRMPETHFIVKFSLRYNWKQLLKTSRGEDYTRLKCMQGIRFLNMILIIDLHLKLMYTWFNTNHTEYMEQLNDIVILKLLNHTDFFLVQTFFMISTWLLVIKIYDIQNKHGRFSFKHMCTVLLNRYFRLAVALAVPLAVNKSDLFMFNIVSPRNIVIENARKQSCDNNSLATILFYNNLFYYKDTCHFVTWYLSADFQLFVLIAFTFYYALKYKLDDKYLWASLYLTIYIIYGCILYYIDMDVLVRPRLRNFELVPFFESFPILVHYQSTLSNILTSYIGVLLGTVYIKSKTLNRIKYLKLIKLLWLPAFIFFPLIAVFLTTIEYSRIMAAIIGPILKSLFTLGIGTGILGMSVNLGGVVKRILESRFLELMGNVAYCTYLYHMFVLFWYLEYWTMTGSIVNILKDLGVLVGQVLFSAN</sequence>
<organism evidence="2 3">
    <name type="scientific">Acanthoscelides obtectus</name>
    <name type="common">Bean weevil</name>
    <name type="synonym">Bruchus obtectus</name>
    <dbReference type="NCBI Taxonomy" id="200917"/>
    <lineage>
        <taxon>Eukaryota</taxon>
        <taxon>Metazoa</taxon>
        <taxon>Ecdysozoa</taxon>
        <taxon>Arthropoda</taxon>
        <taxon>Hexapoda</taxon>
        <taxon>Insecta</taxon>
        <taxon>Pterygota</taxon>
        <taxon>Neoptera</taxon>
        <taxon>Endopterygota</taxon>
        <taxon>Coleoptera</taxon>
        <taxon>Polyphaga</taxon>
        <taxon>Cucujiformia</taxon>
        <taxon>Chrysomeloidea</taxon>
        <taxon>Chrysomelidae</taxon>
        <taxon>Bruchinae</taxon>
        <taxon>Bruchini</taxon>
        <taxon>Acanthoscelides</taxon>
    </lineage>
</organism>
<keyword evidence="3" id="KW-1185">Reference proteome</keyword>
<reference evidence="2" key="1">
    <citation type="submission" date="2022-03" db="EMBL/GenBank/DDBJ databases">
        <authorList>
            <person name="Sayadi A."/>
        </authorList>
    </citation>
    <scope>NUCLEOTIDE SEQUENCE</scope>
</reference>
<dbReference type="InterPro" id="IPR052728">
    <property type="entry name" value="O2_lipid_transport_reg"/>
</dbReference>
<feature type="transmembrane region" description="Helical" evidence="1">
    <location>
        <begin position="192"/>
        <end position="210"/>
    </location>
</feature>
<feature type="transmembrane region" description="Helical" evidence="1">
    <location>
        <begin position="420"/>
        <end position="439"/>
    </location>
</feature>
<feature type="transmembrane region" description="Helical" evidence="1">
    <location>
        <begin position="339"/>
        <end position="361"/>
    </location>
</feature>
<dbReference type="Proteomes" id="UP001152888">
    <property type="component" value="Unassembled WGS sequence"/>
</dbReference>
<feature type="transmembrane region" description="Helical" evidence="1">
    <location>
        <begin position="127"/>
        <end position="148"/>
    </location>
</feature>
<evidence type="ECO:0000313" key="2">
    <source>
        <dbReference type="EMBL" id="CAH1965334.1"/>
    </source>
</evidence>
<feature type="transmembrane region" description="Helical" evidence="1">
    <location>
        <begin position="230"/>
        <end position="251"/>
    </location>
</feature>